<dbReference type="EMBL" id="RAVZ01000411">
    <property type="protein sequence ID" value="RKG73432.1"/>
    <property type="molecule type" value="Genomic_DNA"/>
</dbReference>
<proteinExistence type="predicted"/>
<keyword evidence="2" id="KW-1185">Reference proteome</keyword>
<organism evidence="1 2">
    <name type="scientific">Corallococcus terminator</name>
    <dbReference type="NCBI Taxonomy" id="2316733"/>
    <lineage>
        <taxon>Bacteria</taxon>
        <taxon>Pseudomonadati</taxon>
        <taxon>Myxococcota</taxon>
        <taxon>Myxococcia</taxon>
        <taxon>Myxococcales</taxon>
        <taxon>Cystobacterineae</taxon>
        <taxon>Myxococcaceae</taxon>
        <taxon>Corallococcus</taxon>
    </lineage>
</organism>
<dbReference type="AlphaFoldDB" id="A0A3A8HQ09"/>
<gene>
    <name evidence="1" type="ORF">D7V88_36425</name>
</gene>
<evidence type="ECO:0000313" key="1">
    <source>
        <dbReference type="EMBL" id="RKG73432.1"/>
    </source>
</evidence>
<name>A0A3A8HQ09_9BACT</name>
<dbReference type="Proteomes" id="UP000268094">
    <property type="component" value="Unassembled WGS sequence"/>
</dbReference>
<protein>
    <submittedName>
        <fullName evidence="1">Uncharacterized protein</fullName>
    </submittedName>
</protein>
<dbReference type="RefSeq" id="WP_120545185.1">
    <property type="nucleotide sequence ID" value="NZ_RAVZ01000411.1"/>
</dbReference>
<accession>A0A3A8HQ09</accession>
<reference evidence="2" key="1">
    <citation type="submission" date="2018-09" db="EMBL/GenBank/DDBJ databases">
        <authorList>
            <person name="Livingstone P.G."/>
            <person name="Whitworth D.E."/>
        </authorList>
    </citation>
    <scope>NUCLEOTIDE SEQUENCE [LARGE SCALE GENOMIC DNA]</scope>
    <source>
        <strain evidence="2">CA054A</strain>
    </source>
</reference>
<evidence type="ECO:0000313" key="2">
    <source>
        <dbReference type="Proteomes" id="UP000268094"/>
    </source>
</evidence>
<sequence length="168" mass="18822">MNKGEIKALLRAREEAAIIAAEKARERRIGEDVMWRGVGLLALQLRELPSFESGHIWDVRTVDGALKLYVSRTNPEKPGYLLPGYSELACDAARLKAFVEQLELTQVATPLLFKGSSWLDGTSYSLVRSDGFDSVTFRWWEKGPAEWEALTSNVMGFIGYLKQQNPSA</sequence>
<dbReference type="OrthoDB" id="285590at2"/>
<comment type="caution">
    <text evidence="1">The sequence shown here is derived from an EMBL/GenBank/DDBJ whole genome shotgun (WGS) entry which is preliminary data.</text>
</comment>